<gene>
    <name evidence="10" type="ORF">EV657_10142</name>
</gene>
<dbReference type="InterPro" id="IPR004089">
    <property type="entry name" value="MCPsignal_dom"/>
</dbReference>
<evidence type="ECO:0000313" key="11">
    <source>
        <dbReference type="Proteomes" id="UP000295484"/>
    </source>
</evidence>
<dbReference type="CDD" id="cd11386">
    <property type="entry name" value="MCP_signal"/>
    <property type="match status" value="1"/>
</dbReference>
<keyword evidence="7" id="KW-1133">Transmembrane helix</keyword>
<keyword evidence="7" id="KW-0812">Transmembrane</keyword>
<keyword evidence="5" id="KW-0175">Coiled coil</keyword>
<organism evidence="10 11">
    <name type="scientific">Rhodovulum visakhapatnamense</name>
    <dbReference type="NCBI Taxonomy" id="364297"/>
    <lineage>
        <taxon>Bacteria</taxon>
        <taxon>Pseudomonadati</taxon>
        <taxon>Pseudomonadota</taxon>
        <taxon>Alphaproteobacteria</taxon>
        <taxon>Rhodobacterales</taxon>
        <taxon>Paracoccaceae</taxon>
        <taxon>Rhodovulum</taxon>
    </lineage>
</organism>
<evidence type="ECO:0000256" key="3">
    <source>
        <dbReference type="ARBA" id="ARBA00029447"/>
    </source>
</evidence>
<dbReference type="SUPFAM" id="SSF58104">
    <property type="entry name" value="Methyl-accepting chemotaxis protein (MCP) signaling domain"/>
    <property type="match status" value="1"/>
</dbReference>
<dbReference type="InterPro" id="IPR003660">
    <property type="entry name" value="HAMP_dom"/>
</dbReference>
<evidence type="ECO:0000256" key="1">
    <source>
        <dbReference type="ARBA" id="ARBA00004370"/>
    </source>
</evidence>
<dbReference type="Pfam" id="PF00015">
    <property type="entry name" value="MCPsignal"/>
    <property type="match status" value="1"/>
</dbReference>
<dbReference type="RefSeq" id="WP_243837449.1">
    <property type="nucleotide sequence ID" value="NZ_SOEB01000001.1"/>
</dbReference>
<dbReference type="PRINTS" id="PR00260">
    <property type="entry name" value="CHEMTRNSDUCR"/>
</dbReference>
<dbReference type="InterPro" id="IPR004090">
    <property type="entry name" value="Chemotax_Me-accpt_rcpt"/>
</dbReference>
<comment type="subcellular location">
    <subcellularLocation>
        <location evidence="1">Membrane</location>
    </subcellularLocation>
</comment>
<dbReference type="PROSITE" id="PS50885">
    <property type="entry name" value="HAMP"/>
    <property type="match status" value="2"/>
</dbReference>
<dbReference type="Proteomes" id="UP000295484">
    <property type="component" value="Unassembled WGS sequence"/>
</dbReference>
<keyword evidence="7" id="KW-0472">Membrane</keyword>
<dbReference type="GO" id="GO:0016020">
    <property type="term" value="C:membrane"/>
    <property type="evidence" value="ECO:0007669"/>
    <property type="project" value="UniProtKB-SubCell"/>
</dbReference>
<dbReference type="PANTHER" id="PTHR43531">
    <property type="entry name" value="PROTEIN ICFG"/>
    <property type="match status" value="1"/>
</dbReference>
<dbReference type="FunFam" id="1.10.287.950:FF:000001">
    <property type="entry name" value="Methyl-accepting chemotaxis sensory transducer"/>
    <property type="match status" value="1"/>
</dbReference>
<accession>A0A4V3GV50</accession>
<feature type="domain" description="HAMP" evidence="9">
    <location>
        <begin position="487"/>
        <end position="540"/>
    </location>
</feature>
<name>A0A4V3GV50_9RHOB</name>
<evidence type="ECO:0000256" key="4">
    <source>
        <dbReference type="PROSITE-ProRule" id="PRU00284"/>
    </source>
</evidence>
<evidence type="ECO:0000313" key="10">
    <source>
        <dbReference type="EMBL" id="TDX33614.1"/>
    </source>
</evidence>
<comment type="similarity">
    <text evidence="3">Belongs to the methyl-accepting chemotaxis (MCP) protein family.</text>
</comment>
<dbReference type="GO" id="GO:0007165">
    <property type="term" value="P:signal transduction"/>
    <property type="evidence" value="ECO:0007669"/>
    <property type="project" value="UniProtKB-KW"/>
</dbReference>
<evidence type="ECO:0000256" key="6">
    <source>
        <dbReference type="SAM" id="MobiDB-lite"/>
    </source>
</evidence>
<dbReference type="SMART" id="SM00304">
    <property type="entry name" value="HAMP"/>
    <property type="match status" value="2"/>
</dbReference>
<feature type="transmembrane region" description="Helical" evidence="7">
    <location>
        <begin position="20"/>
        <end position="41"/>
    </location>
</feature>
<dbReference type="PROSITE" id="PS50111">
    <property type="entry name" value="CHEMOTAXIS_TRANSDUC_2"/>
    <property type="match status" value="1"/>
</dbReference>
<proteinExistence type="inferred from homology"/>
<keyword evidence="4" id="KW-0807">Transducer</keyword>
<dbReference type="PANTHER" id="PTHR43531:SF11">
    <property type="entry name" value="METHYL-ACCEPTING CHEMOTAXIS PROTEIN 3"/>
    <property type="match status" value="1"/>
</dbReference>
<feature type="domain" description="Methyl-accepting transducer" evidence="8">
    <location>
        <begin position="614"/>
        <end position="843"/>
    </location>
</feature>
<dbReference type="EMBL" id="SOEB01000001">
    <property type="protein sequence ID" value="TDX33614.1"/>
    <property type="molecule type" value="Genomic_DNA"/>
</dbReference>
<dbReference type="GO" id="GO:0006935">
    <property type="term" value="P:chemotaxis"/>
    <property type="evidence" value="ECO:0007669"/>
    <property type="project" value="UniProtKB-KW"/>
</dbReference>
<reference evidence="10 11" key="1">
    <citation type="submission" date="2019-03" db="EMBL/GenBank/DDBJ databases">
        <title>Genomic Encyclopedia of Type Strains, Phase IV (KMG-IV): sequencing the most valuable type-strain genomes for metagenomic binning, comparative biology and taxonomic classification.</title>
        <authorList>
            <person name="Goeker M."/>
        </authorList>
    </citation>
    <scope>NUCLEOTIDE SEQUENCE [LARGE SCALE GENOMIC DNA]</scope>
    <source>
        <strain evidence="10 11">JA181</strain>
    </source>
</reference>
<sequence length="896" mass="94486">MASFISRVFGSIALKVATGFLAMGAMTGGAIAISLMVFAAMSGALDRLLGEQLPGIKDSVSVIENTGEIRGALTGMLLAGSPAAVDVSFAALKAREEDLGRSIDNLSPEVARDLHPMLNSLDAAAHEMRAALGLRFDSSDRMTGQVVSFTRLAEETRARLFQLSDDAAYDMTLAGQQTGETVTSTLDHLVGTDFVAATLILKVRAEINFLGGLALAISKSEDAAYTAIMRDMADTSLNALDVALGRLAEMQTVEDYLPALVETHESFEKLARRGFRLRKGLTELVLEQRETSEKALSGAMDDLTFDLMTGARDAAQFNGEAIERLLTNEVQQIRDTADIGLSVEKLIATAFLGAIAQDVDEAAKIQDTLDGLVAELEAVVARSYVPDDLQELIARIAGETSAETGIVATRLALLDAQDQAEDRSLTANDRLGEIAAAVRLTSEEAIANAHEAGDAILLQAGEARDRLMMLAVASGTVAVLAIVLSWALIVWPIGRLTGITDRLARGEMTEIPGFRLFGGEVARLAGALLVFRDNLAERERLRAHEREAEAEERRRADEQKAMVRELAGGLQALAAGDLTRTLSTPFPPDYEALRAGFNATLATLNDMMATIALNATAIRSRAAEMGASSDDLSRRTENQAATLEETAAALDQLTASVRAAAEGAAEVDRVVKEAHDQAEQSNTVVVEAVAAMTGIKDSSDSISQIIGVIDDIAFQTNLLALNAGVEAARAGEAGRGFAVVASEVRALAQRSSDAAKEIKGLIAASTDHVASGVTLVNRTGEVLTDMAARIGNIAELVDAIATGAREQSVGIAEINAGTAQLDQVTQQNAAMVEEATAASMQLREEATTMADLVARFRLDQGGASLSSPANAEPDWASGPANEAPRRAAAGTGWADF</sequence>
<dbReference type="GO" id="GO:0004888">
    <property type="term" value="F:transmembrane signaling receptor activity"/>
    <property type="evidence" value="ECO:0007669"/>
    <property type="project" value="InterPro"/>
</dbReference>
<feature type="region of interest" description="Disordered" evidence="6">
    <location>
        <begin position="863"/>
        <end position="896"/>
    </location>
</feature>
<feature type="domain" description="HAMP" evidence="9">
    <location>
        <begin position="563"/>
        <end position="609"/>
    </location>
</feature>
<evidence type="ECO:0000259" key="8">
    <source>
        <dbReference type="PROSITE" id="PS50111"/>
    </source>
</evidence>
<feature type="coiled-coil region" evidence="5">
    <location>
        <begin position="534"/>
        <end position="561"/>
    </location>
</feature>
<comment type="caution">
    <text evidence="10">The sequence shown here is derived from an EMBL/GenBank/DDBJ whole genome shotgun (WGS) entry which is preliminary data.</text>
</comment>
<evidence type="ECO:0000256" key="5">
    <source>
        <dbReference type="SAM" id="Coils"/>
    </source>
</evidence>
<dbReference type="InterPro" id="IPR051310">
    <property type="entry name" value="MCP_chemotaxis"/>
</dbReference>
<feature type="transmembrane region" description="Helical" evidence="7">
    <location>
        <begin position="467"/>
        <end position="493"/>
    </location>
</feature>
<evidence type="ECO:0000256" key="7">
    <source>
        <dbReference type="SAM" id="Phobius"/>
    </source>
</evidence>
<keyword evidence="2" id="KW-0145">Chemotaxis</keyword>
<dbReference type="AlphaFoldDB" id="A0A4V3GV50"/>
<evidence type="ECO:0000259" key="9">
    <source>
        <dbReference type="PROSITE" id="PS50885"/>
    </source>
</evidence>
<evidence type="ECO:0000256" key="2">
    <source>
        <dbReference type="ARBA" id="ARBA00022500"/>
    </source>
</evidence>
<dbReference type="Gene3D" id="1.10.287.950">
    <property type="entry name" value="Methyl-accepting chemotaxis protein"/>
    <property type="match status" value="1"/>
</dbReference>
<dbReference type="SMART" id="SM00283">
    <property type="entry name" value="MA"/>
    <property type="match status" value="1"/>
</dbReference>
<protein>
    <submittedName>
        <fullName evidence="10">Methyl-accepting chemotaxis protein</fullName>
    </submittedName>
</protein>